<dbReference type="Pfam" id="PF06212">
    <property type="entry name" value="GRIM-19"/>
    <property type="match status" value="1"/>
</dbReference>
<dbReference type="PANTHER" id="PTHR12966:SF0">
    <property type="entry name" value="NADH DEHYDROGENASE [UBIQUINONE] 1 ALPHA SUBCOMPLEX SUBUNIT 13"/>
    <property type="match status" value="1"/>
</dbReference>
<proteinExistence type="inferred from homology"/>
<evidence type="ECO:0000256" key="10">
    <source>
        <dbReference type="ARBA" id="ARBA00023136"/>
    </source>
</evidence>
<keyword evidence="7 11" id="KW-0249">Electron transport</keyword>
<evidence type="ECO:0000256" key="8">
    <source>
        <dbReference type="ARBA" id="ARBA00022989"/>
    </source>
</evidence>
<evidence type="ECO:0000256" key="2">
    <source>
        <dbReference type="ARBA" id="ARBA00007312"/>
    </source>
</evidence>
<evidence type="ECO:0000256" key="6">
    <source>
        <dbReference type="ARBA" id="ARBA00022792"/>
    </source>
</evidence>
<dbReference type="InterPro" id="IPR009346">
    <property type="entry name" value="GRIM-19"/>
</dbReference>
<dbReference type="RefSeq" id="XP_005711935.1">
    <property type="nucleotide sequence ID" value="XM_005711878.1"/>
</dbReference>
<organism evidence="12 13">
    <name type="scientific">Chondrus crispus</name>
    <name type="common">Carrageen Irish moss</name>
    <name type="synonym">Polymorpha crispa</name>
    <dbReference type="NCBI Taxonomy" id="2769"/>
    <lineage>
        <taxon>Eukaryota</taxon>
        <taxon>Rhodophyta</taxon>
        <taxon>Florideophyceae</taxon>
        <taxon>Rhodymeniophycidae</taxon>
        <taxon>Gigartinales</taxon>
        <taxon>Gigartinaceae</taxon>
        <taxon>Chondrus</taxon>
    </lineage>
</organism>
<keyword evidence="8 11" id="KW-1133">Transmembrane helix</keyword>
<keyword evidence="13" id="KW-1185">Reference proteome</keyword>
<accession>R7Q468</accession>
<feature type="transmembrane region" description="Helical" evidence="11">
    <location>
        <begin position="41"/>
        <end position="61"/>
    </location>
</feature>
<dbReference type="STRING" id="2769.R7Q468"/>
<keyword evidence="10 11" id="KW-0472">Membrane</keyword>
<dbReference type="GO" id="GO:0045271">
    <property type="term" value="C:respiratory chain complex I"/>
    <property type="evidence" value="ECO:0007669"/>
    <property type="project" value="UniProtKB-UniRule"/>
</dbReference>
<comment type="function">
    <text evidence="11">Complex I functions in the transfer of electrons from NADH to the respiratory chain. Accessory subunit of the mitochondrial membrane respiratory chain NADH dehydrogenase (Complex I), that is believed not to be involved in catalysis.</text>
</comment>
<sequence length="142" mass="15799">MSATTGLTGPPQPPPKTVRQEVAPKGGYAPINVARNVPKSIGGSAGLLLVGTAAMMSYGFYKVGTFNVKRRMLRQEKKEVRFAITPLLQAEEDVRFVAQRKEYHEWEADVMKDVPGWEVGKNVYKTRNFVPPTPVLAPYKHD</sequence>
<name>R7Q468_CHOCR</name>
<keyword evidence="4 11" id="KW-0679">Respiratory chain</keyword>
<reference evidence="13" key="1">
    <citation type="journal article" date="2013" name="Proc. Natl. Acad. Sci. U.S.A.">
        <title>Genome structure and metabolic features in the red seaweed Chondrus crispus shed light on evolution of the Archaeplastida.</title>
        <authorList>
            <person name="Collen J."/>
            <person name="Porcel B."/>
            <person name="Carre W."/>
            <person name="Ball S.G."/>
            <person name="Chaparro C."/>
            <person name="Tonon T."/>
            <person name="Barbeyron T."/>
            <person name="Michel G."/>
            <person name="Noel B."/>
            <person name="Valentin K."/>
            <person name="Elias M."/>
            <person name="Artiguenave F."/>
            <person name="Arun A."/>
            <person name="Aury J.M."/>
            <person name="Barbosa-Neto J.F."/>
            <person name="Bothwell J.H."/>
            <person name="Bouget F.Y."/>
            <person name="Brillet L."/>
            <person name="Cabello-Hurtado F."/>
            <person name="Capella-Gutierrez S."/>
            <person name="Charrier B."/>
            <person name="Cladiere L."/>
            <person name="Cock J.M."/>
            <person name="Coelho S.M."/>
            <person name="Colleoni C."/>
            <person name="Czjzek M."/>
            <person name="Da Silva C."/>
            <person name="Delage L."/>
            <person name="Denoeud F."/>
            <person name="Deschamps P."/>
            <person name="Dittami S.M."/>
            <person name="Gabaldon T."/>
            <person name="Gachon C.M."/>
            <person name="Groisillier A."/>
            <person name="Herve C."/>
            <person name="Jabbari K."/>
            <person name="Katinka M."/>
            <person name="Kloareg B."/>
            <person name="Kowalczyk N."/>
            <person name="Labadie K."/>
            <person name="Leblanc C."/>
            <person name="Lopez P.J."/>
            <person name="McLachlan D.H."/>
            <person name="Meslet-Cladiere L."/>
            <person name="Moustafa A."/>
            <person name="Nehr Z."/>
            <person name="Nyvall Collen P."/>
            <person name="Panaud O."/>
            <person name="Partensky F."/>
            <person name="Poulain J."/>
            <person name="Rensing S.A."/>
            <person name="Rousvoal S."/>
            <person name="Samson G."/>
            <person name="Symeonidi A."/>
            <person name="Weissenbach J."/>
            <person name="Zambounis A."/>
            <person name="Wincker P."/>
            <person name="Boyen C."/>
        </authorList>
    </citation>
    <scope>NUCLEOTIDE SEQUENCE [LARGE SCALE GENOMIC DNA]</scope>
    <source>
        <strain evidence="13">cv. Stackhouse</strain>
    </source>
</reference>
<dbReference type="KEGG" id="ccp:CHC_T00008785001"/>
<evidence type="ECO:0000256" key="1">
    <source>
        <dbReference type="ARBA" id="ARBA00004298"/>
    </source>
</evidence>
<evidence type="ECO:0000256" key="4">
    <source>
        <dbReference type="ARBA" id="ARBA00022660"/>
    </source>
</evidence>
<keyword evidence="5 11" id="KW-0812">Transmembrane</keyword>
<keyword evidence="6 11" id="KW-0999">Mitochondrion inner membrane</keyword>
<dbReference type="PANTHER" id="PTHR12966">
    <property type="entry name" value="NADH DEHYDROGENASE UBIQUINONE 1 ALPHA SUBCOMPLEX SUBUNIT 13"/>
    <property type="match status" value="1"/>
</dbReference>
<comment type="similarity">
    <text evidence="2 11">Belongs to the complex I NDUFA13 subunit family.</text>
</comment>
<dbReference type="Proteomes" id="UP000012073">
    <property type="component" value="Unassembled WGS sequence"/>
</dbReference>
<evidence type="ECO:0000256" key="11">
    <source>
        <dbReference type="RuleBase" id="RU368034"/>
    </source>
</evidence>
<evidence type="ECO:0000313" key="12">
    <source>
        <dbReference type="EMBL" id="CDF32270.1"/>
    </source>
</evidence>
<evidence type="ECO:0000256" key="7">
    <source>
        <dbReference type="ARBA" id="ARBA00022982"/>
    </source>
</evidence>
<evidence type="ECO:0000313" key="13">
    <source>
        <dbReference type="Proteomes" id="UP000012073"/>
    </source>
</evidence>
<evidence type="ECO:0000256" key="9">
    <source>
        <dbReference type="ARBA" id="ARBA00023128"/>
    </source>
</evidence>
<evidence type="ECO:0000256" key="3">
    <source>
        <dbReference type="ARBA" id="ARBA00022448"/>
    </source>
</evidence>
<dbReference type="OMA" id="YGIREQH"/>
<dbReference type="AlphaFoldDB" id="R7Q468"/>
<dbReference type="OrthoDB" id="3308at2759"/>
<dbReference type="GeneID" id="17319650"/>
<dbReference type="Gramene" id="CDF32270">
    <property type="protein sequence ID" value="CDF32270"/>
    <property type="gene ID" value="CHC_T00008785001"/>
</dbReference>
<comment type="subcellular location">
    <subcellularLocation>
        <location evidence="1 11">Mitochondrion inner membrane</location>
        <topology evidence="1 11">Single-pass membrane protein</topology>
        <orientation evidence="1 11">Matrix side</orientation>
    </subcellularLocation>
</comment>
<protein>
    <recommendedName>
        <fullName evidence="11">NADH dehydrogenase [ubiquinone] 1 alpha subcomplex subunit 13</fullName>
    </recommendedName>
</protein>
<keyword evidence="3 11" id="KW-0813">Transport</keyword>
<gene>
    <name evidence="12" type="ORF">CHC_T00008785001</name>
</gene>
<dbReference type="EMBL" id="HG001461">
    <property type="protein sequence ID" value="CDF32270.1"/>
    <property type="molecule type" value="Genomic_DNA"/>
</dbReference>
<keyword evidence="9 11" id="KW-0496">Mitochondrion</keyword>
<evidence type="ECO:0000256" key="5">
    <source>
        <dbReference type="ARBA" id="ARBA00022692"/>
    </source>
</evidence>
<dbReference type="GO" id="GO:0005743">
    <property type="term" value="C:mitochondrial inner membrane"/>
    <property type="evidence" value="ECO:0007669"/>
    <property type="project" value="UniProtKB-SubCell"/>
</dbReference>